<accession>A0A917L3G8</accession>
<dbReference type="Proteomes" id="UP000657574">
    <property type="component" value="Unassembled WGS sequence"/>
</dbReference>
<sequence>MGAARDRLPPRLHDEITYTLTHEAHPPIVLPASFGVDFGPDDRIVAWRDYSRAWIPGEAS</sequence>
<evidence type="ECO:0000313" key="2">
    <source>
        <dbReference type="Proteomes" id="UP000657574"/>
    </source>
</evidence>
<dbReference type="EMBL" id="BMQA01000025">
    <property type="protein sequence ID" value="GGJ41111.1"/>
    <property type="molecule type" value="Genomic_DNA"/>
</dbReference>
<reference evidence="1" key="1">
    <citation type="journal article" date="2014" name="Int. J. Syst. Evol. Microbiol.">
        <title>Complete genome sequence of Corynebacterium casei LMG S-19264T (=DSM 44701T), isolated from a smear-ripened cheese.</title>
        <authorList>
            <consortium name="US DOE Joint Genome Institute (JGI-PGF)"/>
            <person name="Walter F."/>
            <person name="Albersmeier A."/>
            <person name="Kalinowski J."/>
            <person name="Ruckert C."/>
        </authorList>
    </citation>
    <scope>NUCLEOTIDE SEQUENCE</scope>
    <source>
        <strain evidence="1">JCM 3086</strain>
    </source>
</reference>
<evidence type="ECO:0000313" key="1">
    <source>
        <dbReference type="EMBL" id="GGJ41111.1"/>
    </source>
</evidence>
<reference evidence="1" key="2">
    <citation type="submission" date="2020-09" db="EMBL/GenBank/DDBJ databases">
        <authorList>
            <person name="Sun Q."/>
            <person name="Ohkuma M."/>
        </authorList>
    </citation>
    <scope>NUCLEOTIDE SEQUENCE</scope>
    <source>
        <strain evidence="1">JCM 3086</strain>
    </source>
</reference>
<gene>
    <name evidence="1" type="ORF">GCM10010121_060200</name>
</gene>
<dbReference type="AlphaFoldDB" id="A0A917L3G8"/>
<keyword evidence="2" id="KW-1185">Reference proteome</keyword>
<proteinExistence type="predicted"/>
<protein>
    <submittedName>
        <fullName evidence="1">Uncharacterized protein</fullName>
    </submittedName>
</protein>
<comment type="caution">
    <text evidence="1">The sequence shown here is derived from an EMBL/GenBank/DDBJ whole genome shotgun (WGS) entry which is preliminary data.</text>
</comment>
<organism evidence="1 2">
    <name type="scientific">Streptomyces brasiliensis</name>
    <dbReference type="NCBI Taxonomy" id="1954"/>
    <lineage>
        <taxon>Bacteria</taxon>
        <taxon>Bacillati</taxon>
        <taxon>Actinomycetota</taxon>
        <taxon>Actinomycetes</taxon>
        <taxon>Kitasatosporales</taxon>
        <taxon>Streptomycetaceae</taxon>
        <taxon>Streptomyces</taxon>
    </lineage>
</organism>
<name>A0A917L3G8_9ACTN</name>